<evidence type="ECO:0000313" key="2">
    <source>
        <dbReference type="Proteomes" id="UP001148838"/>
    </source>
</evidence>
<sequence>MFERLALRCPIEKNRRVQGLVIVLARGRRHVKKLSVRETSKQRQRNYRLPEMMPEQYAIMNVQDNREGSKLNGLHQLLVYADDVNMLGENPRTIRENMGILFEASPIAEFAVRKSGYSGVLHIKSAFHKKHRGYRFRIIRTWIDRGCVENMRSST</sequence>
<evidence type="ECO:0008006" key="3">
    <source>
        <dbReference type="Google" id="ProtNLM"/>
    </source>
</evidence>
<organism evidence="1 2">
    <name type="scientific">Periplaneta americana</name>
    <name type="common">American cockroach</name>
    <name type="synonym">Blatta americana</name>
    <dbReference type="NCBI Taxonomy" id="6978"/>
    <lineage>
        <taxon>Eukaryota</taxon>
        <taxon>Metazoa</taxon>
        <taxon>Ecdysozoa</taxon>
        <taxon>Arthropoda</taxon>
        <taxon>Hexapoda</taxon>
        <taxon>Insecta</taxon>
        <taxon>Pterygota</taxon>
        <taxon>Neoptera</taxon>
        <taxon>Polyneoptera</taxon>
        <taxon>Dictyoptera</taxon>
        <taxon>Blattodea</taxon>
        <taxon>Blattoidea</taxon>
        <taxon>Blattidae</taxon>
        <taxon>Blattinae</taxon>
        <taxon>Periplaneta</taxon>
    </lineage>
</organism>
<name>A0ABQ8T067_PERAM</name>
<accession>A0ABQ8T067</accession>
<gene>
    <name evidence="1" type="ORF">ANN_07520</name>
</gene>
<reference evidence="1 2" key="1">
    <citation type="journal article" date="2022" name="Allergy">
        <title>Genome assembly and annotation of Periplaneta americana reveal a comprehensive cockroach allergen profile.</title>
        <authorList>
            <person name="Wang L."/>
            <person name="Xiong Q."/>
            <person name="Saelim N."/>
            <person name="Wang L."/>
            <person name="Nong W."/>
            <person name="Wan A.T."/>
            <person name="Shi M."/>
            <person name="Liu X."/>
            <person name="Cao Q."/>
            <person name="Hui J.H.L."/>
            <person name="Sookrung N."/>
            <person name="Leung T.F."/>
            <person name="Tungtrongchitr A."/>
            <person name="Tsui S.K.W."/>
        </authorList>
    </citation>
    <scope>NUCLEOTIDE SEQUENCE [LARGE SCALE GENOMIC DNA]</scope>
    <source>
        <strain evidence="1">PWHHKU_190912</strain>
    </source>
</reference>
<comment type="caution">
    <text evidence="1">The sequence shown here is derived from an EMBL/GenBank/DDBJ whole genome shotgun (WGS) entry which is preliminary data.</text>
</comment>
<evidence type="ECO:0000313" key="1">
    <source>
        <dbReference type="EMBL" id="KAJ4439398.1"/>
    </source>
</evidence>
<proteinExistence type="predicted"/>
<keyword evidence="2" id="KW-1185">Reference proteome</keyword>
<protein>
    <recommendedName>
        <fullName evidence="3">Reverse transcriptase domain-containing protein</fullName>
    </recommendedName>
</protein>
<dbReference type="EMBL" id="JAJSOF020000017">
    <property type="protein sequence ID" value="KAJ4439398.1"/>
    <property type="molecule type" value="Genomic_DNA"/>
</dbReference>
<dbReference type="Proteomes" id="UP001148838">
    <property type="component" value="Unassembled WGS sequence"/>
</dbReference>